<dbReference type="EMBL" id="JARIHO010000026">
    <property type="protein sequence ID" value="KAJ7340720.1"/>
    <property type="molecule type" value="Genomic_DNA"/>
</dbReference>
<evidence type="ECO:0000313" key="2">
    <source>
        <dbReference type="EMBL" id="KAJ7340720.1"/>
    </source>
</evidence>
<accession>A0AAD7EMN7</accession>
<gene>
    <name evidence="2" type="ORF">DFH08DRAFT_811913</name>
</gene>
<evidence type="ECO:0000313" key="3">
    <source>
        <dbReference type="Proteomes" id="UP001218218"/>
    </source>
</evidence>
<reference evidence="2" key="1">
    <citation type="submission" date="2023-03" db="EMBL/GenBank/DDBJ databases">
        <title>Massive genome expansion in bonnet fungi (Mycena s.s.) driven by repeated elements and novel gene families across ecological guilds.</title>
        <authorList>
            <consortium name="Lawrence Berkeley National Laboratory"/>
            <person name="Harder C.B."/>
            <person name="Miyauchi S."/>
            <person name="Viragh M."/>
            <person name="Kuo A."/>
            <person name="Thoen E."/>
            <person name="Andreopoulos B."/>
            <person name="Lu D."/>
            <person name="Skrede I."/>
            <person name="Drula E."/>
            <person name="Henrissat B."/>
            <person name="Morin E."/>
            <person name="Kohler A."/>
            <person name="Barry K."/>
            <person name="LaButti K."/>
            <person name="Morin E."/>
            <person name="Salamov A."/>
            <person name="Lipzen A."/>
            <person name="Mereny Z."/>
            <person name="Hegedus B."/>
            <person name="Baldrian P."/>
            <person name="Stursova M."/>
            <person name="Weitz H."/>
            <person name="Taylor A."/>
            <person name="Grigoriev I.V."/>
            <person name="Nagy L.G."/>
            <person name="Martin F."/>
            <person name="Kauserud H."/>
        </authorList>
    </citation>
    <scope>NUCLEOTIDE SEQUENCE</scope>
    <source>
        <strain evidence="2">CBHHK002</strain>
    </source>
</reference>
<name>A0AAD7EMN7_9AGAR</name>
<feature type="region of interest" description="Disordered" evidence="1">
    <location>
        <begin position="51"/>
        <end position="70"/>
    </location>
</feature>
<dbReference type="AlphaFoldDB" id="A0AAD7EMN7"/>
<sequence>MTIFTTRKDSRSHHARPRLVATHSPTGPPEQAAEGSGESLGVEAVVDRHGLPRVDRCRPAGPSTGPRNAVKPNAKFYEFSDCTLFVRGSAGQICVDLVPGGIDLYVYSLPIQTLDEKGLESLILGESSVPEATIIESLTLEDYR</sequence>
<comment type="caution">
    <text evidence="2">The sequence shown here is derived from an EMBL/GenBank/DDBJ whole genome shotgun (WGS) entry which is preliminary data.</text>
</comment>
<keyword evidence="3" id="KW-1185">Reference proteome</keyword>
<feature type="region of interest" description="Disordered" evidence="1">
    <location>
        <begin position="1"/>
        <end position="42"/>
    </location>
</feature>
<protein>
    <submittedName>
        <fullName evidence="2">Uncharacterized protein</fullName>
    </submittedName>
</protein>
<evidence type="ECO:0000256" key="1">
    <source>
        <dbReference type="SAM" id="MobiDB-lite"/>
    </source>
</evidence>
<proteinExistence type="predicted"/>
<dbReference type="Proteomes" id="UP001218218">
    <property type="component" value="Unassembled WGS sequence"/>
</dbReference>
<organism evidence="2 3">
    <name type="scientific">Mycena albidolilacea</name>
    <dbReference type="NCBI Taxonomy" id="1033008"/>
    <lineage>
        <taxon>Eukaryota</taxon>
        <taxon>Fungi</taxon>
        <taxon>Dikarya</taxon>
        <taxon>Basidiomycota</taxon>
        <taxon>Agaricomycotina</taxon>
        <taxon>Agaricomycetes</taxon>
        <taxon>Agaricomycetidae</taxon>
        <taxon>Agaricales</taxon>
        <taxon>Marasmiineae</taxon>
        <taxon>Mycenaceae</taxon>
        <taxon>Mycena</taxon>
    </lineage>
</organism>